<evidence type="ECO:0000256" key="12">
    <source>
        <dbReference type="SAM" id="Phobius"/>
    </source>
</evidence>
<comment type="subcellular location">
    <subcellularLocation>
        <location evidence="1">Membrane</location>
        <topology evidence="1">Multi-pass membrane protein</topology>
    </subcellularLocation>
</comment>
<evidence type="ECO:0000256" key="4">
    <source>
        <dbReference type="ARBA" id="ARBA00015435"/>
    </source>
</evidence>
<evidence type="ECO:0000256" key="6">
    <source>
        <dbReference type="ARBA" id="ARBA00022692"/>
    </source>
</evidence>
<keyword evidence="9" id="KW-0811">Translocation</keyword>
<proteinExistence type="inferred from homology"/>
<comment type="similarity">
    <text evidence="2">Belongs to the SecG family.</text>
</comment>
<organism evidence="14">
    <name type="scientific">Gayliella sp</name>
    <dbReference type="NCBI Taxonomy" id="2575623"/>
    <lineage>
        <taxon>Eukaryota</taxon>
        <taxon>Rhodophyta</taxon>
        <taxon>Florideophyceae</taxon>
        <taxon>Rhodymeniophycidae</taxon>
        <taxon>Ceramiales</taxon>
        <taxon>Ceramiaceae</taxon>
        <taxon>Gayliella</taxon>
    </lineage>
</organism>
<feature type="transmembrane region" description="Helical" evidence="12">
    <location>
        <begin position="45"/>
        <end position="66"/>
    </location>
</feature>
<dbReference type="GO" id="GO:0015450">
    <property type="term" value="F:protein-transporting ATPase activity"/>
    <property type="evidence" value="ECO:0007669"/>
    <property type="project" value="InterPro"/>
</dbReference>
<reference evidence="14" key="2">
    <citation type="submission" date="2019-04" db="EMBL/GenBank/DDBJ databases">
        <authorList>
            <person name="Pasella M."/>
        </authorList>
    </citation>
    <scope>NUCLEOTIDE SEQUENCE</scope>
</reference>
<keyword evidence="7" id="KW-0653">Protein transport</keyword>
<evidence type="ECO:0000256" key="1">
    <source>
        <dbReference type="ARBA" id="ARBA00004141"/>
    </source>
</evidence>
<accession>A0A4D6WTN8</accession>
<evidence type="ECO:0000256" key="9">
    <source>
        <dbReference type="ARBA" id="ARBA00023010"/>
    </source>
</evidence>
<protein>
    <recommendedName>
        <fullName evidence="4">Probable protein-export membrane protein SecG</fullName>
    </recommendedName>
    <alternativeName>
        <fullName evidence="3">Probable protein-export membrane protein secG</fullName>
    </alternativeName>
</protein>
<dbReference type="NCBIfam" id="TIGR00810">
    <property type="entry name" value="secG"/>
    <property type="match status" value="1"/>
</dbReference>
<evidence type="ECO:0000256" key="8">
    <source>
        <dbReference type="ARBA" id="ARBA00022989"/>
    </source>
</evidence>
<evidence type="ECO:0000256" key="10">
    <source>
        <dbReference type="ARBA" id="ARBA00023136"/>
    </source>
</evidence>
<evidence type="ECO:0000256" key="5">
    <source>
        <dbReference type="ARBA" id="ARBA00022448"/>
    </source>
</evidence>
<sequence length="68" mass="7904">MKLLWYCLSILIVVLILATNPKTSSINNLINQEKTIKLNSNNQVFLQRAIMLLVLLFFIITIFFIVHL</sequence>
<dbReference type="GO" id="GO:0016020">
    <property type="term" value="C:membrane"/>
    <property type="evidence" value="ECO:0007669"/>
    <property type="project" value="UniProtKB-SubCell"/>
</dbReference>
<keyword evidence="8 12" id="KW-1133">Transmembrane helix</keyword>
<feature type="signal peptide" evidence="13">
    <location>
        <begin position="1"/>
        <end position="18"/>
    </location>
</feature>
<evidence type="ECO:0000256" key="3">
    <source>
        <dbReference type="ARBA" id="ARBA00013657"/>
    </source>
</evidence>
<dbReference type="AlphaFoldDB" id="A0A4D6WTN8"/>
<dbReference type="GO" id="GO:0009306">
    <property type="term" value="P:protein secretion"/>
    <property type="evidence" value="ECO:0007669"/>
    <property type="project" value="InterPro"/>
</dbReference>
<evidence type="ECO:0000256" key="13">
    <source>
        <dbReference type="SAM" id="SignalP"/>
    </source>
</evidence>
<keyword evidence="5" id="KW-0813">Transport</keyword>
<gene>
    <name evidence="14" type="primary">secg</name>
</gene>
<dbReference type="InterPro" id="IPR004692">
    <property type="entry name" value="SecG"/>
</dbReference>
<keyword evidence="14" id="KW-0934">Plastid</keyword>
<keyword evidence="6 12" id="KW-0812">Transmembrane</keyword>
<name>A0A4D6WTN8_9FLOR</name>
<feature type="chain" id="PRO_5020028687" description="Probable protein-export membrane protein SecG" evidence="13">
    <location>
        <begin position="19"/>
        <end position="68"/>
    </location>
</feature>
<evidence type="ECO:0000256" key="7">
    <source>
        <dbReference type="ARBA" id="ARBA00022927"/>
    </source>
</evidence>
<comment type="function">
    <text evidence="11">Involved in protein export. Participates in an early event of protein translocation across the chloroplast thylakoid membrane.</text>
</comment>
<evidence type="ECO:0000256" key="11">
    <source>
        <dbReference type="ARBA" id="ARBA00025638"/>
    </source>
</evidence>
<keyword evidence="10 12" id="KW-0472">Membrane</keyword>
<evidence type="ECO:0000313" key="14">
    <source>
        <dbReference type="EMBL" id="QCI06803.1"/>
    </source>
</evidence>
<reference evidence="14" key="1">
    <citation type="journal article" date="2019" name="Mol. Phylogenet. Evol.">
        <title>Morphological evolution and classification of the red algal order Ceramiales inferred using plastid phylogenomics.</title>
        <authorList>
            <person name="Diaz-Tapia P."/>
            <person name="Pasella M.M."/>
            <person name="Verbruggen H."/>
            <person name="Maggs C.A."/>
        </authorList>
    </citation>
    <scope>NUCLEOTIDE SEQUENCE</scope>
</reference>
<geneLocation type="plastid" evidence="14"/>
<evidence type="ECO:0000256" key="2">
    <source>
        <dbReference type="ARBA" id="ARBA00008445"/>
    </source>
</evidence>
<dbReference type="EMBL" id="MK814659">
    <property type="protein sequence ID" value="QCI06803.1"/>
    <property type="molecule type" value="Genomic_DNA"/>
</dbReference>
<keyword evidence="13" id="KW-0732">Signal</keyword>